<organism evidence="1 2">
    <name type="scientific">Pelobates cultripes</name>
    <name type="common">Western spadefoot toad</name>
    <dbReference type="NCBI Taxonomy" id="61616"/>
    <lineage>
        <taxon>Eukaryota</taxon>
        <taxon>Metazoa</taxon>
        <taxon>Chordata</taxon>
        <taxon>Craniata</taxon>
        <taxon>Vertebrata</taxon>
        <taxon>Euteleostomi</taxon>
        <taxon>Amphibia</taxon>
        <taxon>Batrachia</taxon>
        <taxon>Anura</taxon>
        <taxon>Pelobatoidea</taxon>
        <taxon>Pelobatidae</taxon>
        <taxon>Pelobates</taxon>
    </lineage>
</organism>
<name>A0AAD1W3P6_PELCU</name>
<gene>
    <name evidence="1" type="ORF">PECUL_23A022874</name>
</gene>
<dbReference type="Proteomes" id="UP001295444">
    <property type="component" value="Chromosome 04"/>
</dbReference>
<accession>A0AAD1W3P6</accession>
<reference evidence="1" key="1">
    <citation type="submission" date="2022-03" db="EMBL/GenBank/DDBJ databases">
        <authorList>
            <person name="Alioto T."/>
            <person name="Alioto T."/>
            <person name="Gomez Garrido J."/>
        </authorList>
    </citation>
    <scope>NUCLEOTIDE SEQUENCE</scope>
</reference>
<dbReference type="EMBL" id="OW240915">
    <property type="protein sequence ID" value="CAH2283413.1"/>
    <property type="molecule type" value="Genomic_DNA"/>
</dbReference>
<keyword evidence="2" id="KW-1185">Reference proteome</keyword>
<sequence>NGNLSKQETKALKELRINTDLITPLIREFDNVVVLDKNHYIRMAELLLND</sequence>
<feature type="non-terminal residue" evidence="1">
    <location>
        <position position="50"/>
    </location>
</feature>
<evidence type="ECO:0000313" key="2">
    <source>
        <dbReference type="Proteomes" id="UP001295444"/>
    </source>
</evidence>
<evidence type="ECO:0000313" key="1">
    <source>
        <dbReference type="EMBL" id="CAH2283413.1"/>
    </source>
</evidence>
<dbReference type="AlphaFoldDB" id="A0AAD1W3P6"/>
<protein>
    <submittedName>
        <fullName evidence="1">Uncharacterized protein</fullName>
    </submittedName>
</protein>
<proteinExistence type="predicted"/>
<feature type="non-terminal residue" evidence="1">
    <location>
        <position position="1"/>
    </location>
</feature>